<dbReference type="SMART" id="SM00020">
    <property type="entry name" value="Tryp_SPc"/>
    <property type="match status" value="1"/>
</dbReference>
<dbReference type="InterPro" id="IPR001314">
    <property type="entry name" value="Peptidase_S1A"/>
</dbReference>
<evidence type="ECO:0000256" key="6">
    <source>
        <dbReference type="ARBA" id="ARBA00023145"/>
    </source>
</evidence>
<keyword evidence="11" id="KW-1185">Reference proteome</keyword>
<dbReference type="PANTHER" id="PTHR24276">
    <property type="entry name" value="POLYSERASE-RELATED"/>
    <property type="match status" value="1"/>
</dbReference>
<evidence type="ECO:0000313" key="11">
    <source>
        <dbReference type="Proteomes" id="UP001154078"/>
    </source>
</evidence>
<accession>A0A9P0B308</accession>
<dbReference type="InterPro" id="IPR050430">
    <property type="entry name" value="Peptidase_S1"/>
</dbReference>
<evidence type="ECO:0000256" key="3">
    <source>
        <dbReference type="ARBA" id="ARBA00022729"/>
    </source>
</evidence>
<dbReference type="EMBL" id="OV121134">
    <property type="protein sequence ID" value="CAH0553082.1"/>
    <property type="molecule type" value="Genomic_DNA"/>
</dbReference>
<dbReference type="GO" id="GO:0006508">
    <property type="term" value="P:proteolysis"/>
    <property type="evidence" value="ECO:0007669"/>
    <property type="project" value="UniProtKB-KW"/>
</dbReference>
<keyword evidence="3 8" id="KW-0732">Signal</keyword>
<evidence type="ECO:0000256" key="1">
    <source>
        <dbReference type="ARBA" id="ARBA00007664"/>
    </source>
</evidence>
<dbReference type="Pfam" id="PF00089">
    <property type="entry name" value="Trypsin"/>
    <property type="match status" value="1"/>
</dbReference>
<name>A0A9P0B308_BRAAE</name>
<evidence type="ECO:0000256" key="5">
    <source>
        <dbReference type="ARBA" id="ARBA00022825"/>
    </source>
</evidence>
<keyword evidence="4" id="KW-0378">Hydrolase</keyword>
<evidence type="ECO:0000256" key="8">
    <source>
        <dbReference type="SAM" id="SignalP"/>
    </source>
</evidence>
<evidence type="ECO:0000259" key="9">
    <source>
        <dbReference type="SMART" id="SM00020"/>
    </source>
</evidence>
<evidence type="ECO:0000256" key="4">
    <source>
        <dbReference type="ARBA" id="ARBA00022801"/>
    </source>
</evidence>
<keyword evidence="2" id="KW-0645">Protease</keyword>
<sequence length="256" mass="27402">MKTCLALLSFVALSFGAPKLPNVFPIPDGRIVGGDSVDIKDYPYQVSVQFFNEHGCGGTIVGNKWIVTAAHCTVEYTRYVGMVSIRAGSSKLERAGQVVKVKKIYIHPKYDDSTTDYDISILELKNEITIENAKPIPLAPAKSYVAPGSIATITGWGDTQEYGNLANVLQMVQIPIVSTEACKQAYGEDITERMICAGYTEGGKDSCQGDSGGPLVINGTLTGVVSWGNGCALPESPGVYSSIPALRTWVDSVINK</sequence>
<gene>
    <name evidence="10" type="ORF">MELIAE_LOCUS5179</name>
</gene>
<dbReference type="InterPro" id="IPR001254">
    <property type="entry name" value="Trypsin_dom"/>
</dbReference>
<dbReference type="PANTHER" id="PTHR24276:SF91">
    <property type="entry name" value="AT26814P-RELATED"/>
    <property type="match status" value="1"/>
</dbReference>
<proteinExistence type="inferred from homology"/>
<dbReference type="InterPro" id="IPR043504">
    <property type="entry name" value="Peptidase_S1_PA_chymotrypsin"/>
</dbReference>
<reference evidence="10" key="1">
    <citation type="submission" date="2021-12" db="EMBL/GenBank/DDBJ databases">
        <authorList>
            <person name="King R."/>
        </authorList>
    </citation>
    <scope>NUCLEOTIDE SEQUENCE</scope>
</reference>
<dbReference type="AlphaFoldDB" id="A0A9P0B308"/>
<keyword evidence="5" id="KW-0720">Serine protease</keyword>
<evidence type="ECO:0000313" key="10">
    <source>
        <dbReference type="EMBL" id="CAH0553082.1"/>
    </source>
</evidence>
<keyword evidence="7" id="KW-1015">Disulfide bond</keyword>
<dbReference type="GO" id="GO:0004252">
    <property type="term" value="F:serine-type endopeptidase activity"/>
    <property type="evidence" value="ECO:0007669"/>
    <property type="project" value="InterPro"/>
</dbReference>
<dbReference type="PROSITE" id="PS00134">
    <property type="entry name" value="TRYPSIN_HIS"/>
    <property type="match status" value="1"/>
</dbReference>
<evidence type="ECO:0000256" key="7">
    <source>
        <dbReference type="ARBA" id="ARBA00023157"/>
    </source>
</evidence>
<protein>
    <recommendedName>
        <fullName evidence="9">Peptidase S1 domain-containing protein</fullName>
    </recommendedName>
</protein>
<dbReference type="PRINTS" id="PR00722">
    <property type="entry name" value="CHYMOTRYPSIN"/>
</dbReference>
<dbReference type="CDD" id="cd00190">
    <property type="entry name" value="Tryp_SPc"/>
    <property type="match status" value="1"/>
</dbReference>
<dbReference type="Gene3D" id="2.40.10.10">
    <property type="entry name" value="Trypsin-like serine proteases"/>
    <property type="match status" value="1"/>
</dbReference>
<dbReference type="InterPro" id="IPR009003">
    <property type="entry name" value="Peptidase_S1_PA"/>
</dbReference>
<feature type="chain" id="PRO_5040462729" description="Peptidase S1 domain-containing protein" evidence="8">
    <location>
        <begin position="17"/>
        <end position="256"/>
    </location>
</feature>
<organism evidence="10 11">
    <name type="scientific">Brassicogethes aeneus</name>
    <name type="common">Rape pollen beetle</name>
    <name type="synonym">Meligethes aeneus</name>
    <dbReference type="NCBI Taxonomy" id="1431903"/>
    <lineage>
        <taxon>Eukaryota</taxon>
        <taxon>Metazoa</taxon>
        <taxon>Ecdysozoa</taxon>
        <taxon>Arthropoda</taxon>
        <taxon>Hexapoda</taxon>
        <taxon>Insecta</taxon>
        <taxon>Pterygota</taxon>
        <taxon>Neoptera</taxon>
        <taxon>Endopterygota</taxon>
        <taxon>Coleoptera</taxon>
        <taxon>Polyphaga</taxon>
        <taxon>Cucujiformia</taxon>
        <taxon>Nitidulidae</taxon>
        <taxon>Meligethinae</taxon>
        <taxon>Brassicogethes</taxon>
    </lineage>
</organism>
<dbReference type="Proteomes" id="UP001154078">
    <property type="component" value="Chromosome 3"/>
</dbReference>
<dbReference type="InterPro" id="IPR033116">
    <property type="entry name" value="TRYPSIN_SER"/>
</dbReference>
<dbReference type="InterPro" id="IPR018114">
    <property type="entry name" value="TRYPSIN_HIS"/>
</dbReference>
<evidence type="ECO:0000256" key="2">
    <source>
        <dbReference type="ARBA" id="ARBA00022670"/>
    </source>
</evidence>
<keyword evidence="6" id="KW-0865">Zymogen</keyword>
<dbReference type="PROSITE" id="PS00135">
    <property type="entry name" value="TRYPSIN_SER"/>
    <property type="match status" value="1"/>
</dbReference>
<comment type="similarity">
    <text evidence="1">Belongs to the peptidase S1 family.</text>
</comment>
<feature type="signal peptide" evidence="8">
    <location>
        <begin position="1"/>
        <end position="16"/>
    </location>
</feature>
<dbReference type="SUPFAM" id="SSF50494">
    <property type="entry name" value="Trypsin-like serine proteases"/>
    <property type="match status" value="1"/>
</dbReference>
<feature type="domain" description="Peptidase S1" evidence="9">
    <location>
        <begin position="30"/>
        <end position="250"/>
    </location>
</feature>
<dbReference type="FunFam" id="2.40.10.10:FF:000077">
    <property type="entry name" value="Predicted protein"/>
    <property type="match status" value="1"/>
</dbReference>